<gene>
    <name evidence="2" type="ORF">SAMN05444354_103150</name>
</gene>
<dbReference type="AlphaFoldDB" id="A0A1H7L9S8"/>
<keyword evidence="3" id="KW-1185">Reference proteome</keyword>
<sequence>MRETYHAGAYWLARHESAEECARRSERFFSMLGHCNPDWTRWHETADSFEEARKLRAVTDATAFLKMFGRKRNRIGDGFHFWLWAGDHPDETTTVNVACGSSSPLTTSVCLLKPPKQGPHAERLLSASLLTEVVRALALAWEPEWAIATSDAYSSQGGDRPRPGTFTGWVMYFSGSRGKVPPLPEPVRVEAVEDKGSLVVLTPEKFTVSNPEHVALAGRVHTLLEGKGLLRPLQPMGSKSHG</sequence>
<dbReference type="RefSeq" id="WP_075005765.1">
    <property type="nucleotide sequence ID" value="NZ_FOAP01000003.1"/>
</dbReference>
<protein>
    <submittedName>
        <fullName evidence="2">Immunity protein 52</fullName>
    </submittedName>
</protein>
<dbReference type="OrthoDB" id="5521128at2"/>
<accession>A0A1H7L9S8</accession>
<evidence type="ECO:0000313" key="2">
    <source>
        <dbReference type="EMBL" id="SEK95067.1"/>
    </source>
</evidence>
<feature type="domain" description="Immunity protein 52" evidence="1">
    <location>
        <begin position="3"/>
        <end position="233"/>
    </location>
</feature>
<proteinExistence type="predicted"/>
<organism evidence="2 3">
    <name type="scientific">Stigmatella aurantiaca</name>
    <dbReference type="NCBI Taxonomy" id="41"/>
    <lineage>
        <taxon>Bacteria</taxon>
        <taxon>Pseudomonadati</taxon>
        <taxon>Myxococcota</taxon>
        <taxon>Myxococcia</taxon>
        <taxon>Myxococcales</taxon>
        <taxon>Cystobacterineae</taxon>
        <taxon>Archangiaceae</taxon>
        <taxon>Stigmatella</taxon>
    </lineage>
</organism>
<name>A0A1H7L9S8_STIAU</name>
<evidence type="ECO:0000259" key="1">
    <source>
        <dbReference type="Pfam" id="PF15579"/>
    </source>
</evidence>
<dbReference type="EMBL" id="FOAP01000003">
    <property type="protein sequence ID" value="SEK95067.1"/>
    <property type="molecule type" value="Genomic_DNA"/>
</dbReference>
<evidence type="ECO:0000313" key="3">
    <source>
        <dbReference type="Proteomes" id="UP000182719"/>
    </source>
</evidence>
<dbReference type="Pfam" id="PF15579">
    <property type="entry name" value="Imm52"/>
    <property type="match status" value="1"/>
</dbReference>
<dbReference type="Proteomes" id="UP000182719">
    <property type="component" value="Unassembled WGS sequence"/>
</dbReference>
<reference evidence="3" key="1">
    <citation type="submission" date="2016-10" db="EMBL/GenBank/DDBJ databases">
        <authorList>
            <person name="Varghese N."/>
            <person name="Submissions S."/>
        </authorList>
    </citation>
    <scope>NUCLEOTIDE SEQUENCE [LARGE SCALE GENOMIC DNA]</scope>
    <source>
        <strain evidence="3">DSM 17044</strain>
    </source>
</reference>
<dbReference type="InterPro" id="IPR028969">
    <property type="entry name" value="Imm52"/>
</dbReference>